<dbReference type="AlphaFoldDB" id="A0A426ZRC7"/>
<sequence>KQPSLYSLNSLDTASRDHPTAPAMAKHSTYAVAAILALVFMLPAIALAARDVAGIKRGFVVQGRVFCDTCRAGFETPASTYIRGEGFAAPRSRLSICAKVRVECRSRITGAKTCSFDGTTDHTGTYNILVADGHDDHEICESVLVSSPEHGCKTVLHGRERARVFLGRNNGIASDTRFANSLGFIKDAPLSVCTQLLKTYEQYEV</sequence>
<protein>
    <submittedName>
        <fullName evidence="4">Uncharacterized protein</fullName>
    </submittedName>
</protein>
<dbReference type="PANTHER" id="PTHR31614">
    <property type="entry name" value="PROTEIN DOWNSTREAM OF FLC-RELATED"/>
    <property type="match status" value="1"/>
</dbReference>
<keyword evidence="3" id="KW-0812">Transmembrane</keyword>
<reference evidence="4 5" key="1">
    <citation type="journal article" date="2014" name="Agronomy (Basel)">
        <title>A Draft Genome Sequence for Ensete ventricosum, the Drought-Tolerant Tree Against Hunger.</title>
        <authorList>
            <person name="Harrison J."/>
            <person name="Moore K.A."/>
            <person name="Paszkiewicz K."/>
            <person name="Jones T."/>
            <person name="Grant M."/>
            <person name="Ambacheew D."/>
            <person name="Muzemil S."/>
            <person name="Studholme D.J."/>
        </authorList>
    </citation>
    <scope>NUCLEOTIDE SEQUENCE [LARGE SCALE GENOMIC DNA]</scope>
</reference>
<keyword evidence="2" id="KW-1015">Disulfide bond</keyword>
<comment type="similarity">
    <text evidence="1">Belongs to the Ole e I family.</text>
</comment>
<name>A0A426ZRC7_ENSVE</name>
<evidence type="ECO:0000256" key="3">
    <source>
        <dbReference type="SAM" id="Phobius"/>
    </source>
</evidence>
<dbReference type="PANTHER" id="PTHR31614:SF5">
    <property type="entry name" value="ALLERGEN-LIKE PROTEIN BRSN20"/>
    <property type="match status" value="1"/>
</dbReference>
<evidence type="ECO:0000313" key="5">
    <source>
        <dbReference type="Proteomes" id="UP000287651"/>
    </source>
</evidence>
<organism evidence="4 5">
    <name type="scientific">Ensete ventricosum</name>
    <name type="common">Abyssinian banana</name>
    <name type="synonym">Musa ensete</name>
    <dbReference type="NCBI Taxonomy" id="4639"/>
    <lineage>
        <taxon>Eukaryota</taxon>
        <taxon>Viridiplantae</taxon>
        <taxon>Streptophyta</taxon>
        <taxon>Embryophyta</taxon>
        <taxon>Tracheophyta</taxon>
        <taxon>Spermatophyta</taxon>
        <taxon>Magnoliopsida</taxon>
        <taxon>Liliopsida</taxon>
        <taxon>Zingiberales</taxon>
        <taxon>Musaceae</taxon>
        <taxon>Ensete</taxon>
    </lineage>
</organism>
<feature type="non-terminal residue" evidence="4">
    <location>
        <position position="1"/>
    </location>
</feature>
<dbReference type="InterPro" id="IPR006041">
    <property type="entry name" value="Pollen_Ole_e1_allergen"/>
</dbReference>
<gene>
    <name evidence="4" type="ORF">B296_00011376</name>
</gene>
<keyword evidence="3" id="KW-1133">Transmembrane helix</keyword>
<dbReference type="EMBL" id="AMZH03005406">
    <property type="protein sequence ID" value="RRT66464.1"/>
    <property type="molecule type" value="Genomic_DNA"/>
</dbReference>
<proteinExistence type="inferred from homology"/>
<feature type="transmembrane region" description="Helical" evidence="3">
    <location>
        <begin position="30"/>
        <end position="49"/>
    </location>
</feature>
<dbReference type="Proteomes" id="UP000287651">
    <property type="component" value="Unassembled WGS sequence"/>
</dbReference>
<dbReference type="Pfam" id="PF01190">
    <property type="entry name" value="Pollen_Ole_e_1"/>
    <property type="match status" value="1"/>
</dbReference>
<keyword evidence="3" id="KW-0472">Membrane</keyword>
<comment type="caution">
    <text evidence="4">The sequence shown here is derived from an EMBL/GenBank/DDBJ whole genome shotgun (WGS) entry which is preliminary data.</text>
</comment>
<evidence type="ECO:0000256" key="2">
    <source>
        <dbReference type="ARBA" id="ARBA00023157"/>
    </source>
</evidence>
<accession>A0A426ZRC7</accession>
<evidence type="ECO:0000313" key="4">
    <source>
        <dbReference type="EMBL" id="RRT66464.1"/>
    </source>
</evidence>
<evidence type="ECO:0000256" key="1">
    <source>
        <dbReference type="ARBA" id="ARBA00010049"/>
    </source>
</evidence>